<dbReference type="CDD" id="cd01949">
    <property type="entry name" value="GGDEF"/>
    <property type="match status" value="1"/>
</dbReference>
<dbReference type="PROSITE" id="PS50883">
    <property type="entry name" value="EAL"/>
    <property type="match status" value="1"/>
</dbReference>
<dbReference type="PANTHER" id="PTHR33121:SF79">
    <property type="entry name" value="CYCLIC DI-GMP PHOSPHODIESTERASE PDED-RELATED"/>
    <property type="match status" value="1"/>
</dbReference>
<dbReference type="NCBIfam" id="TIGR00254">
    <property type="entry name" value="GGDEF"/>
    <property type="match status" value="1"/>
</dbReference>
<dbReference type="InterPro" id="IPR001610">
    <property type="entry name" value="PAC"/>
</dbReference>
<dbReference type="Pfam" id="PF13426">
    <property type="entry name" value="PAS_9"/>
    <property type="match status" value="1"/>
</dbReference>
<dbReference type="InterPro" id="IPR035965">
    <property type="entry name" value="PAS-like_dom_sf"/>
</dbReference>
<dbReference type="InterPro" id="IPR029787">
    <property type="entry name" value="Nucleotide_cyclase"/>
</dbReference>
<dbReference type="Gene3D" id="3.30.70.270">
    <property type="match status" value="1"/>
</dbReference>
<accession>A0A5P8NYR5</accession>
<protein>
    <submittedName>
        <fullName evidence="5">EAL domain-containing protein</fullName>
    </submittedName>
</protein>
<dbReference type="InterPro" id="IPR000160">
    <property type="entry name" value="GGDEF_dom"/>
</dbReference>
<dbReference type="KEGG" id="sulg:FJR48_02025"/>
<reference evidence="5 6" key="1">
    <citation type="submission" date="2019-09" db="EMBL/GenBank/DDBJ databases">
        <title>Sulfurimonas gotlandica sp. nov., a chemoautotrophic and psychrotolerant epsilonproteobacterium isolated from a pelagic redoxcline, and an emended description of the genus Sulfurimonas.</title>
        <authorList>
            <person name="Wang S."/>
            <person name="Jiang L."/>
            <person name="Shao S."/>
        </authorList>
    </citation>
    <scope>NUCLEOTIDE SEQUENCE [LARGE SCALE GENOMIC DNA]</scope>
    <source>
        <strain evidence="5 6">GYSZ_1</strain>
    </source>
</reference>
<evidence type="ECO:0000259" key="3">
    <source>
        <dbReference type="PROSITE" id="PS50883"/>
    </source>
</evidence>
<dbReference type="PROSITE" id="PS50112">
    <property type="entry name" value="PAS"/>
    <property type="match status" value="1"/>
</dbReference>
<dbReference type="NCBIfam" id="TIGR00229">
    <property type="entry name" value="sensory_box"/>
    <property type="match status" value="1"/>
</dbReference>
<evidence type="ECO:0000259" key="4">
    <source>
        <dbReference type="PROSITE" id="PS50887"/>
    </source>
</evidence>
<keyword evidence="6" id="KW-1185">Reference proteome</keyword>
<feature type="domain" description="PAC" evidence="2">
    <location>
        <begin position="93"/>
        <end position="145"/>
    </location>
</feature>
<name>A0A5P8NYR5_9BACT</name>
<evidence type="ECO:0000259" key="2">
    <source>
        <dbReference type="PROSITE" id="PS50113"/>
    </source>
</evidence>
<evidence type="ECO:0000313" key="5">
    <source>
        <dbReference type="EMBL" id="QFR48568.1"/>
    </source>
</evidence>
<dbReference type="InterPro" id="IPR000700">
    <property type="entry name" value="PAS-assoc_C"/>
</dbReference>
<dbReference type="SMART" id="SM00267">
    <property type="entry name" value="GGDEF"/>
    <property type="match status" value="1"/>
</dbReference>
<proteinExistence type="predicted"/>
<dbReference type="SMART" id="SM00086">
    <property type="entry name" value="PAC"/>
    <property type="match status" value="1"/>
</dbReference>
<dbReference type="PROSITE" id="PS50887">
    <property type="entry name" value="GGDEF"/>
    <property type="match status" value="1"/>
</dbReference>
<dbReference type="InterPro" id="IPR050706">
    <property type="entry name" value="Cyclic-di-GMP_PDE-like"/>
</dbReference>
<dbReference type="PROSITE" id="PS50113">
    <property type="entry name" value="PAC"/>
    <property type="match status" value="1"/>
</dbReference>
<organism evidence="5 6">
    <name type="scientific">Sulfurimonas lithotrophica</name>
    <dbReference type="NCBI Taxonomy" id="2590022"/>
    <lineage>
        <taxon>Bacteria</taxon>
        <taxon>Pseudomonadati</taxon>
        <taxon>Campylobacterota</taxon>
        <taxon>Epsilonproteobacteria</taxon>
        <taxon>Campylobacterales</taxon>
        <taxon>Sulfurimonadaceae</taxon>
        <taxon>Sulfurimonas</taxon>
    </lineage>
</organism>
<dbReference type="OrthoDB" id="9790732at2"/>
<feature type="domain" description="PAS" evidence="1">
    <location>
        <begin position="37"/>
        <end position="90"/>
    </location>
</feature>
<dbReference type="InterPro" id="IPR035919">
    <property type="entry name" value="EAL_sf"/>
</dbReference>
<dbReference type="Pfam" id="PF00990">
    <property type="entry name" value="GGDEF"/>
    <property type="match status" value="1"/>
</dbReference>
<dbReference type="AlphaFoldDB" id="A0A5P8NYR5"/>
<dbReference type="InterPro" id="IPR000014">
    <property type="entry name" value="PAS"/>
</dbReference>
<feature type="domain" description="EAL" evidence="3">
    <location>
        <begin position="482"/>
        <end position="726"/>
    </location>
</feature>
<dbReference type="Proteomes" id="UP000326944">
    <property type="component" value="Chromosome"/>
</dbReference>
<feature type="domain" description="GGDEF" evidence="4">
    <location>
        <begin position="173"/>
        <end position="311"/>
    </location>
</feature>
<dbReference type="SUPFAM" id="SSF55785">
    <property type="entry name" value="PYP-like sensor domain (PAS domain)"/>
    <property type="match status" value="1"/>
</dbReference>
<dbReference type="InterPro" id="IPR001633">
    <property type="entry name" value="EAL_dom"/>
</dbReference>
<evidence type="ECO:0000313" key="6">
    <source>
        <dbReference type="Proteomes" id="UP000326944"/>
    </source>
</evidence>
<dbReference type="InterPro" id="IPR043128">
    <property type="entry name" value="Rev_trsase/Diguanyl_cyclase"/>
</dbReference>
<evidence type="ECO:0000259" key="1">
    <source>
        <dbReference type="PROSITE" id="PS50112"/>
    </source>
</evidence>
<dbReference type="SMART" id="SM00052">
    <property type="entry name" value="EAL"/>
    <property type="match status" value="1"/>
</dbReference>
<dbReference type="Gene3D" id="3.20.20.450">
    <property type="entry name" value="EAL domain"/>
    <property type="match status" value="1"/>
</dbReference>
<dbReference type="SUPFAM" id="SSF55073">
    <property type="entry name" value="Nucleotide cyclase"/>
    <property type="match status" value="1"/>
</dbReference>
<dbReference type="Pfam" id="PF00563">
    <property type="entry name" value="EAL"/>
    <property type="match status" value="1"/>
</dbReference>
<sequence>MFKKIGYLMSSKSSTHKSLAIQDQKNSLFDKYILTCMLDKNGFIIDISKAFLEFLGYKERDVKNQKYRFLISKYANEKVIDEIKKTLNSGFTFNGEIKSKKKNSEVFWANITISPLYDEDRKKIAYMCILSDTTHEKKLQELSITDSITEFYNRNYFDIYMKKELLNSIKSGYIFSLILLDINCPNPNNVSYGVLEEDKAISTIANVLRNNKYVKTNPVFRLRGEEFAVIVINENAGYIRALVESVFESITTLQIKSAFSEIGKNMTISGGVVSIDTALKNVSSIEVLDIAETNLLKAKEQGENKVVYDVEDLDKKKDEKDTISILPNREMLINDLVHLDKHSMLILLRLNHINSLKSIYGINGVSKIVSSKIEELQDILLDNTATLYSLNLQEFAILVTDEKLFDKYFSLIKYSVLEDTMITLSAFEESDAPIVTMSAGIAYGIKNILHNADVVLQEALLRKQSYLIYEDSRDVIDKEVESINRMKVYKKALVDGAIVPYFQPIVDSKTGEIIKYEALARLISNDEVISPYYFLESSREDKTFEAFSRQMMQKVFNVYSKNDINVTINVTYENLISDDMIKYIKNRLDKYGGDGITFEILESEEIKDYKVVEKFILMAKEYGCNISIDDFGSGYSNFTNVLLLNIDYIKLDGSLIEKLNSDENVLNVVKSIIDFAKGANMKTIAEFVSSKELSDKVVELGIDYSQGYHFSEPKSPAELGLAYDNI</sequence>
<dbReference type="SUPFAM" id="SSF141868">
    <property type="entry name" value="EAL domain-like"/>
    <property type="match status" value="1"/>
</dbReference>
<dbReference type="CDD" id="cd01948">
    <property type="entry name" value="EAL"/>
    <property type="match status" value="1"/>
</dbReference>
<dbReference type="PANTHER" id="PTHR33121">
    <property type="entry name" value="CYCLIC DI-GMP PHOSPHODIESTERASE PDEF"/>
    <property type="match status" value="1"/>
</dbReference>
<dbReference type="Gene3D" id="3.30.450.20">
    <property type="entry name" value="PAS domain"/>
    <property type="match status" value="1"/>
</dbReference>
<dbReference type="GO" id="GO:0071111">
    <property type="term" value="F:cyclic-guanylate-specific phosphodiesterase activity"/>
    <property type="evidence" value="ECO:0007669"/>
    <property type="project" value="InterPro"/>
</dbReference>
<dbReference type="EMBL" id="CP043617">
    <property type="protein sequence ID" value="QFR48568.1"/>
    <property type="molecule type" value="Genomic_DNA"/>
</dbReference>
<gene>
    <name evidence="5" type="ORF">FJR48_02025</name>
</gene>